<sequence>MYSSPDLKMQEMELPNGARSAVAAPVINLDLETE</sequence>
<accession>A0A0N4YWX6</accession>
<evidence type="ECO:0000313" key="2">
    <source>
        <dbReference type="Proteomes" id="UP000271162"/>
    </source>
</evidence>
<gene>
    <name evidence="1" type="ORF">NBR_LOCUS21749</name>
</gene>
<reference evidence="3" key="1">
    <citation type="submission" date="2017-02" db="UniProtKB">
        <authorList>
            <consortium name="WormBaseParasite"/>
        </authorList>
    </citation>
    <scope>IDENTIFICATION</scope>
</reference>
<dbReference type="EMBL" id="UYSL01026801">
    <property type="protein sequence ID" value="VDL86012.1"/>
    <property type="molecule type" value="Genomic_DNA"/>
</dbReference>
<keyword evidence="2" id="KW-1185">Reference proteome</keyword>
<dbReference type="Proteomes" id="UP000271162">
    <property type="component" value="Unassembled WGS sequence"/>
</dbReference>
<proteinExistence type="predicted"/>
<dbReference type="WBParaSite" id="NBR_0002174801-mRNA-1">
    <property type="protein sequence ID" value="NBR_0002174801-mRNA-1"/>
    <property type="gene ID" value="NBR_0002174801"/>
</dbReference>
<evidence type="ECO:0000313" key="3">
    <source>
        <dbReference type="WBParaSite" id="NBR_0002174801-mRNA-1"/>
    </source>
</evidence>
<reference evidence="1 2" key="2">
    <citation type="submission" date="2018-11" db="EMBL/GenBank/DDBJ databases">
        <authorList>
            <consortium name="Pathogen Informatics"/>
        </authorList>
    </citation>
    <scope>NUCLEOTIDE SEQUENCE [LARGE SCALE GENOMIC DNA]</scope>
</reference>
<dbReference type="AlphaFoldDB" id="A0A0N4YWX6"/>
<protein>
    <submittedName>
        <fullName evidence="1 3">Uncharacterized protein</fullName>
    </submittedName>
</protein>
<evidence type="ECO:0000313" key="1">
    <source>
        <dbReference type="EMBL" id="VDL86012.1"/>
    </source>
</evidence>
<organism evidence="3">
    <name type="scientific">Nippostrongylus brasiliensis</name>
    <name type="common">Rat hookworm</name>
    <dbReference type="NCBI Taxonomy" id="27835"/>
    <lineage>
        <taxon>Eukaryota</taxon>
        <taxon>Metazoa</taxon>
        <taxon>Ecdysozoa</taxon>
        <taxon>Nematoda</taxon>
        <taxon>Chromadorea</taxon>
        <taxon>Rhabditida</taxon>
        <taxon>Rhabditina</taxon>
        <taxon>Rhabditomorpha</taxon>
        <taxon>Strongyloidea</taxon>
        <taxon>Heligmosomidae</taxon>
        <taxon>Nippostrongylus</taxon>
    </lineage>
</organism>
<name>A0A0N4YWX6_NIPBR</name>